<dbReference type="PROSITE" id="PS50987">
    <property type="entry name" value="HTH_ARSR_2"/>
    <property type="match status" value="1"/>
</dbReference>
<dbReference type="PANTHER" id="PTHR43132:SF2">
    <property type="entry name" value="ARSENICAL RESISTANCE OPERON REPRESSOR ARSR-RELATED"/>
    <property type="match status" value="1"/>
</dbReference>
<dbReference type="EMBL" id="BMHV01000007">
    <property type="protein sequence ID" value="GGF60088.1"/>
    <property type="molecule type" value="Genomic_DNA"/>
</dbReference>
<dbReference type="NCBIfam" id="NF033788">
    <property type="entry name" value="HTH_metalloreg"/>
    <property type="match status" value="1"/>
</dbReference>
<dbReference type="Gene3D" id="1.10.10.10">
    <property type="entry name" value="Winged helix-like DNA-binding domain superfamily/Winged helix DNA-binding domain"/>
    <property type="match status" value="1"/>
</dbReference>
<dbReference type="SUPFAM" id="SSF46785">
    <property type="entry name" value="Winged helix' DNA-binding domain"/>
    <property type="match status" value="1"/>
</dbReference>
<dbReference type="AlphaFoldDB" id="A0A917BWW8"/>
<name>A0A917BWW8_9PROT</name>
<dbReference type="RefSeq" id="WP_188662846.1">
    <property type="nucleotide sequence ID" value="NZ_BMHV01000007.1"/>
</dbReference>
<dbReference type="Proteomes" id="UP000632498">
    <property type="component" value="Unassembled WGS sequence"/>
</dbReference>
<reference evidence="5" key="1">
    <citation type="journal article" date="2014" name="Int. J. Syst. Evol. Microbiol.">
        <title>Complete genome sequence of Corynebacterium casei LMG S-19264T (=DSM 44701T), isolated from a smear-ripened cheese.</title>
        <authorList>
            <consortium name="US DOE Joint Genome Institute (JGI-PGF)"/>
            <person name="Walter F."/>
            <person name="Albersmeier A."/>
            <person name="Kalinowski J."/>
            <person name="Ruckert C."/>
        </authorList>
    </citation>
    <scope>NUCLEOTIDE SEQUENCE</scope>
    <source>
        <strain evidence="5">CGMCC 1.15254</strain>
    </source>
</reference>
<accession>A0A917BWW8</accession>
<keyword evidence="2" id="KW-0238">DNA-binding</keyword>
<dbReference type="PANTHER" id="PTHR43132">
    <property type="entry name" value="ARSENICAL RESISTANCE OPERON REPRESSOR ARSR-RELATED"/>
    <property type="match status" value="1"/>
</dbReference>
<sequence>MDQIIAVKRLGELGHDTRMSVFRLLVKAGKKGMVVGDIQRHLDVSAPNLSHHIHRLIGVGLIRQERDGRSLYCYAELDALREIMNFLEAECCTL</sequence>
<evidence type="ECO:0000313" key="6">
    <source>
        <dbReference type="Proteomes" id="UP000632498"/>
    </source>
</evidence>
<dbReference type="InterPro" id="IPR051011">
    <property type="entry name" value="Metal_resp_trans_reg"/>
</dbReference>
<dbReference type="CDD" id="cd00090">
    <property type="entry name" value="HTH_ARSR"/>
    <property type="match status" value="1"/>
</dbReference>
<keyword evidence="6" id="KW-1185">Reference proteome</keyword>
<dbReference type="InterPro" id="IPR011991">
    <property type="entry name" value="ArsR-like_HTH"/>
</dbReference>
<gene>
    <name evidence="5" type="ORF">GCM10011332_12250</name>
</gene>
<feature type="domain" description="HTH arsR-type" evidence="4">
    <location>
        <begin position="1"/>
        <end position="94"/>
    </location>
</feature>
<evidence type="ECO:0000259" key="4">
    <source>
        <dbReference type="PROSITE" id="PS50987"/>
    </source>
</evidence>
<evidence type="ECO:0000256" key="2">
    <source>
        <dbReference type="ARBA" id="ARBA00023125"/>
    </source>
</evidence>
<keyword evidence="1" id="KW-0805">Transcription regulation</keyword>
<dbReference type="InterPro" id="IPR001845">
    <property type="entry name" value="HTH_ArsR_DNA-bd_dom"/>
</dbReference>
<organism evidence="5 6">
    <name type="scientific">Terasakiella brassicae</name>
    <dbReference type="NCBI Taxonomy" id="1634917"/>
    <lineage>
        <taxon>Bacteria</taxon>
        <taxon>Pseudomonadati</taxon>
        <taxon>Pseudomonadota</taxon>
        <taxon>Alphaproteobacteria</taxon>
        <taxon>Rhodospirillales</taxon>
        <taxon>Terasakiellaceae</taxon>
        <taxon>Terasakiella</taxon>
    </lineage>
</organism>
<evidence type="ECO:0000256" key="3">
    <source>
        <dbReference type="ARBA" id="ARBA00023163"/>
    </source>
</evidence>
<proteinExistence type="predicted"/>
<protein>
    <submittedName>
        <fullName evidence="5">Transcriptional regulator</fullName>
    </submittedName>
</protein>
<dbReference type="Pfam" id="PF12840">
    <property type="entry name" value="HTH_20"/>
    <property type="match status" value="1"/>
</dbReference>
<keyword evidence="3" id="KW-0804">Transcription</keyword>
<comment type="caution">
    <text evidence="5">The sequence shown here is derived from an EMBL/GenBank/DDBJ whole genome shotgun (WGS) entry which is preliminary data.</text>
</comment>
<dbReference type="GO" id="GO:0003677">
    <property type="term" value="F:DNA binding"/>
    <property type="evidence" value="ECO:0007669"/>
    <property type="project" value="UniProtKB-KW"/>
</dbReference>
<evidence type="ECO:0000256" key="1">
    <source>
        <dbReference type="ARBA" id="ARBA00023015"/>
    </source>
</evidence>
<dbReference type="PRINTS" id="PR00778">
    <property type="entry name" value="HTHARSR"/>
</dbReference>
<evidence type="ECO:0000313" key="5">
    <source>
        <dbReference type="EMBL" id="GGF60088.1"/>
    </source>
</evidence>
<dbReference type="SMART" id="SM00418">
    <property type="entry name" value="HTH_ARSR"/>
    <property type="match status" value="1"/>
</dbReference>
<reference evidence="5" key="2">
    <citation type="submission" date="2020-09" db="EMBL/GenBank/DDBJ databases">
        <authorList>
            <person name="Sun Q."/>
            <person name="Zhou Y."/>
        </authorList>
    </citation>
    <scope>NUCLEOTIDE SEQUENCE</scope>
    <source>
        <strain evidence="5">CGMCC 1.15254</strain>
    </source>
</reference>
<dbReference type="GO" id="GO:0003700">
    <property type="term" value="F:DNA-binding transcription factor activity"/>
    <property type="evidence" value="ECO:0007669"/>
    <property type="project" value="InterPro"/>
</dbReference>
<dbReference type="InterPro" id="IPR036388">
    <property type="entry name" value="WH-like_DNA-bd_sf"/>
</dbReference>
<dbReference type="InterPro" id="IPR036390">
    <property type="entry name" value="WH_DNA-bd_sf"/>
</dbReference>